<dbReference type="Gene3D" id="2.70.98.10">
    <property type="match status" value="1"/>
</dbReference>
<dbReference type="PANTHER" id="PTHR10091:SF0">
    <property type="entry name" value="GALACTOSE MUTAROTASE"/>
    <property type="match status" value="1"/>
</dbReference>
<protein>
    <recommendedName>
        <fullName evidence="5 8">Aldose 1-epimerase</fullName>
        <ecNumber evidence="4 8">5.1.3.3</ecNumber>
    </recommendedName>
</protein>
<dbReference type="GO" id="GO:0006006">
    <property type="term" value="P:glucose metabolic process"/>
    <property type="evidence" value="ECO:0007669"/>
    <property type="project" value="TreeGrafter"/>
</dbReference>
<dbReference type="GO" id="GO:0033499">
    <property type="term" value="P:galactose catabolic process via UDP-galactose, Leloir pathway"/>
    <property type="evidence" value="ECO:0007669"/>
    <property type="project" value="TreeGrafter"/>
</dbReference>
<dbReference type="GO" id="GO:0004034">
    <property type="term" value="F:aldose 1-epimerase activity"/>
    <property type="evidence" value="ECO:0007669"/>
    <property type="project" value="UniProtKB-EC"/>
</dbReference>
<evidence type="ECO:0000313" key="12">
    <source>
        <dbReference type="EMBL" id="TCP18615.1"/>
    </source>
</evidence>
<keyword evidence="6 8" id="KW-0413">Isomerase</keyword>
<dbReference type="Pfam" id="PF01263">
    <property type="entry name" value="Aldose_epim"/>
    <property type="match status" value="1"/>
</dbReference>
<dbReference type="Proteomes" id="UP000295537">
    <property type="component" value="Unassembled WGS sequence"/>
</dbReference>
<dbReference type="InterPro" id="IPR047215">
    <property type="entry name" value="Galactose_mutarotase-like"/>
</dbReference>
<dbReference type="PIRSF" id="PIRSF005096">
    <property type="entry name" value="GALM"/>
    <property type="match status" value="1"/>
</dbReference>
<evidence type="ECO:0000256" key="3">
    <source>
        <dbReference type="ARBA" id="ARBA00006206"/>
    </source>
</evidence>
<dbReference type="EMBL" id="SLXJ01000002">
    <property type="protein sequence ID" value="TCP18615.1"/>
    <property type="molecule type" value="Genomic_DNA"/>
</dbReference>
<dbReference type="UniPathway" id="UPA00242"/>
<dbReference type="InterPro" id="IPR015443">
    <property type="entry name" value="Aldose_1-epimerase"/>
</dbReference>
<comment type="caution">
    <text evidence="12">The sequence shown here is derived from an EMBL/GenBank/DDBJ whole genome shotgun (WGS) entry which is preliminary data.</text>
</comment>
<reference evidence="12 13" key="1">
    <citation type="submission" date="2019-03" db="EMBL/GenBank/DDBJ databases">
        <title>Genomic Encyclopedia of Type Strains, Phase IV (KMG-IV): sequencing the most valuable type-strain genomes for metagenomic binning, comparative biology and taxonomic classification.</title>
        <authorList>
            <person name="Goeker M."/>
        </authorList>
    </citation>
    <scope>NUCLEOTIDE SEQUENCE [LARGE SCALE GENOMIC DNA]</scope>
    <source>
        <strain evidence="12 13">DSM 16380</strain>
    </source>
</reference>
<keyword evidence="7 8" id="KW-0119">Carbohydrate metabolism</keyword>
<dbReference type="NCBIfam" id="NF008277">
    <property type="entry name" value="PRK11055.1"/>
    <property type="match status" value="1"/>
</dbReference>
<proteinExistence type="inferred from homology"/>
<name>A0A4R2NC53_9PAST</name>
<feature type="binding site" evidence="11">
    <location>
        <begin position="164"/>
        <end position="166"/>
    </location>
    <ligand>
        <name>beta-D-galactose</name>
        <dbReference type="ChEBI" id="CHEBI:27667"/>
    </ligand>
</feature>
<evidence type="ECO:0000256" key="2">
    <source>
        <dbReference type="ARBA" id="ARBA00005028"/>
    </source>
</evidence>
<dbReference type="OrthoDB" id="9779408at2"/>
<dbReference type="EC" id="5.1.3.3" evidence="4 8"/>
<evidence type="ECO:0000256" key="11">
    <source>
        <dbReference type="PIRSR" id="PIRSR005096-3"/>
    </source>
</evidence>
<dbReference type="GO" id="GO:0005737">
    <property type="term" value="C:cytoplasm"/>
    <property type="evidence" value="ECO:0007669"/>
    <property type="project" value="TreeGrafter"/>
</dbReference>
<feature type="binding site" evidence="11">
    <location>
        <begin position="61"/>
        <end position="62"/>
    </location>
    <ligand>
        <name>beta-D-galactose</name>
        <dbReference type="ChEBI" id="CHEBI:27667"/>
    </ligand>
</feature>
<evidence type="ECO:0000256" key="4">
    <source>
        <dbReference type="ARBA" id="ARBA00013185"/>
    </source>
</evidence>
<gene>
    <name evidence="12" type="ORF">EV693_102295</name>
</gene>
<dbReference type="InterPro" id="IPR011013">
    <property type="entry name" value="Gal_mutarotase_sf_dom"/>
</dbReference>
<comment type="similarity">
    <text evidence="3 8">Belongs to the aldose epimerase family.</text>
</comment>
<dbReference type="InterPro" id="IPR008183">
    <property type="entry name" value="Aldose_1/G6P_1-epimerase"/>
</dbReference>
<dbReference type="InterPro" id="IPR014718">
    <property type="entry name" value="GH-type_carb-bd"/>
</dbReference>
<dbReference type="PROSITE" id="PS00545">
    <property type="entry name" value="ALDOSE_1_EPIMERASE"/>
    <property type="match status" value="1"/>
</dbReference>
<feature type="active site" description="Proton donor" evidence="9">
    <location>
        <position position="164"/>
    </location>
</feature>
<organism evidence="12 13">
    <name type="scientific">Nicoletella semolina</name>
    <dbReference type="NCBI Taxonomy" id="271160"/>
    <lineage>
        <taxon>Bacteria</taxon>
        <taxon>Pseudomonadati</taxon>
        <taxon>Pseudomonadota</taxon>
        <taxon>Gammaproteobacteria</taxon>
        <taxon>Pasteurellales</taxon>
        <taxon>Pasteurellaceae</taxon>
        <taxon>Nicoletella</taxon>
    </lineage>
</organism>
<dbReference type="GO" id="GO:0030246">
    <property type="term" value="F:carbohydrate binding"/>
    <property type="evidence" value="ECO:0007669"/>
    <property type="project" value="InterPro"/>
</dbReference>
<evidence type="ECO:0000313" key="13">
    <source>
        <dbReference type="Proteomes" id="UP000295537"/>
    </source>
</evidence>
<dbReference type="CDD" id="cd09019">
    <property type="entry name" value="galactose_mutarotase_like"/>
    <property type="match status" value="1"/>
</dbReference>
<evidence type="ECO:0000256" key="8">
    <source>
        <dbReference type="PIRNR" id="PIRNR005096"/>
    </source>
</evidence>
<dbReference type="PANTHER" id="PTHR10091">
    <property type="entry name" value="ALDOSE-1-EPIMERASE"/>
    <property type="match status" value="1"/>
</dbReference>
<feature type="binding site" evidence="10">
    <location>
        <position position="233"/>
    </location>
    <ligand>
        <name>beta-D-galactose</name>
        <dbReference type="ChEBI" id="CHEBI:27667"/>
    </ligand>
</feature>
<accession>A0A4R2NC53</accession>
<evidence type="ECO:0000256" key="1">
    <source>
        <dbReference type="ARBA" id="ARBA00001614"/>
    </source>
</evidence>
<evidence type="ECO:0000256" key="5">
    <source>
        <dbReference type="ARBA" id="ARBA00014165"/>
    </source>
</evidence>
<dbReference type="AlphaFoldDB" id="A0A4R2NC53"/>
<dbReference type="RefSeq" id="WP_132500852.1">
    <property type="nucleotide sequence ID" value="NZ_LVXA01000001.1"/>
</dbReference>
<dbReference type="InterPro" id="IPR018052">
    <property type="entry name" value="Ald1_epimerase_CS"/>
</dbReference>
<evidence type="ECO:0000256" key="6">
    <source>
        <dbReference type="ARBA" id="ARBA00023235"/>
    </source>
</evidence>
<comment type="pathway">
    <text evidence="2 8">Carbohydrate metabolism; hexose metabolism.</text>
</comment>
<dbReference type="SUPFAM" id="SSF74650">
    <property type="entry name" value="Galactose mutarotase-like"/>
    <property type="match status" value="1"/>
</dbReference>
<sequence>MNIFVLENSFLQLTLSDFGASWLSCKLKLAAEQREVLVTTSAEYWHKQTAYFGATIGRYANRIAHAQYQLNGKCYRLAKNNGEHNLHSGGLHLDSGQQGADRCVWTVLERSAQAVRFGKIFAEGEQGFGGEVTATVEYRLNGKQVEIYFNADTNADTPLNLTNHAYFNLQGSPTVLEHQLQIWADYYLPVGTDGIPNAPLRAVENTSFDFRKAKKVGAELLADDDQKAVKGYDHAFLLSKVETFSENSTASPANAVLSVADLSLELRTSMPALQLYTGNWLAGQPTPAGKQYGDYAGLALEPEFLPNSPNQPELAQFGGITKAGEPYQHFIFYQFNF</sequence>
<evidence type="ECO:0000256" key="10">
    <source>
        <dbReference type="PIRSR" id="PIRSR005096-2"/>
    </source>
</evidence>
<evidence type="ECO:0000256" key="7">
    <source>
        <dbReference type="ARBA" id="ARBA00023277"/>
    </source>
</evidence>
<feature type="active site" description="Proton acceptor" evidence="9">
    <location>
        <position position="301"/>
    </location>
</feature>
<evidence type="ECO:0000256" key="9">
    <source>
        <dbReference type="PIRSR" id="PIRSR005096-1"/>
    </source>
</evidence>
<comment type="catalytic activity">
    <reaction evidence="1 8">
        <text>alpha-D-glucose = beta-D-glucose</text>
        <dbReference type="Rhea" id="RHEA:10264"/>
        <dbReference type="ChEBI" id="CHEBI:15903"/>
        <dbReference type="ChEBI" id="CHEBI:17925"/>
        <dbReference type="EC" id="5.1.3.3"/>
    </reaction>
</comment>
<keyword evidence="13" id="KW-1185">Reference proteome</keyword>